<evidence type="ECO:0000313" key="2">
    <source>
        <dbReference type="Proteomes" id="UP001529514"/>
    </source>
</evidence>
<sequence>MISRSKSFYIKRPNTQDMLNSWKSSPDLSSYFINRLSLNIKDVSLHGALNAISQIKVQIERDRWKYLPEKHEQLDEEQKKWNNRCYCAIDMFETGINVIQDIRFDSKHEYNCIIAYFRGHPVGVLILSYTSELSDLPEIVVLATHCGLKGGGALLIEYAVNKSSELGRGGKLKMLPLGDAQSVFLNIGFVDASSGDIELNPGESNKWHIVDGKYRLFI</sequence>
<dbReference type="RefSeq" id="WP_374051225.1">
    <property type="nucleotide sequence ID" value="NZ_AP028978.1"/>
</dbReference>
<organism evidence="1 2">
    <name type="scientific">Xenorhabdus taiwanensis</name>
    <dbReference type="NCBI Taxonomy" id="3085177"/>
    <lineage>
        <taxon>Bacteria</taxon>
        <taxon>Pseudomonadati</taxon>
        <taxon>Pseudomonadota</taxon>
        <taxon>Gammaproteobacteria</taxon>
        <taxon>Enterobacterales</taxon>
        <taxon>Morganellaceae</taxon>
        <taxon>Xenorhabdus</taxon>
    </lineage>
</organism>
<dbReference type="Proteomes" id="UP001529514">
    <property type="component" value="Chromosome"/>
</dbReference>
<proteinExistence type="predicted"/>
<dbReference type="EMBL" id="AP028978">
    <property type="protein sequence ID" value="BET97563.1"/>
    <property type="molecule type" value="Genomic_DNA"/>
</dbReference>
<evidence type="ECO:0000313" key="1">
    <source>
        <dbReference type="EMBL" id="BET97563.1"/>
    </source>
</evidence>
<gene>
    <name evidence="1" type="ORF">TCT1_24840</name>
</gene>
<protein>
    <recommendedName>
        <fullName evidence="3">N-acetyltransferase domain-containing protein</fullName>
    </recommendedName>
</protein>
<evidence type="ECO:0008006" key="3">
    <source>
        <dbReference type="Google" id="ProtNLM"/>
    </source>
</evidence>
<reference evidence="1 2" key="1">
    <citation type="submission" date="2023-10" db="EMBL/GenBank/DDBJ databases">
        <title>Xenorhabdus taiwanensis sp. nov., a symbiotic bacterium associated with the entomopathogenic nematode Steinernema taiwanensis.</title>
        <authorList>
            <person name="Tseng C.T."/>
            <person name="Shu H.Y."/>
            <person name="Chen M.H."/>
            <person name="Fang Y.J."/>
            <person name="Wu T.L."/>
            <person name="Lin Y.C."/>
            <person name="Huang C.J."/>
        </authorList>
    </citation>
    <scope>NUCLEOTIDE SEQUENCE [LARGE SCALE GENOMIC DNA]</scope>
    <source>
        <strain evidence="1 2">TCT-1</strain>
    </source>
</reference>
<keyword evidence="2" id="KW-1185">Reference proteome</keyword>
<accession>A0ABN7C5E0</accession>
<name>A0ABN7C5E0_9GAMM</name>